<dbReference type="AlphaFoldDB" id="A0A8T2SJ53"/>
<keyword evidence="3" id="KW-0472">Membrane</keyword>
<keyword evidence="3" id="KW-0812">Transmembrane</keyword>
<accession>A0A8T2SJ53</accession>
<evidence type="ECO:0000256" key="3">
    <source>
        <dbReference type="SAM" id="Phobius"/>
    </source>
</evidence>
<keyword evidence="2" id="KW-0732">Signal</keyword>
<protein>
    <submittedName>
        <fullName evidence="4">Uncharacterized protein</fullName>
    </submittedName>
</protein>
<evidence type="ECO:0000256" key="2">
    <source>
        <dbReference type="ARBA" id="ARBA00022729"/>
    </source>
</evidence>
<dbReference type="OrthoDB" id="2013942at2759"/>
<dbReference type="EMBL" id="CM035425">
    <property type="protein sequence ID" value="KAH7332512.1"/>
    <property type="molecule type" value="Genomic_DNA"/>
</dbReference>
<sequence length="151" mass="15924">MAAVGRKAAGRWRFTNTCIWIIVTSFLCIAISNMYVYDYTRSHVAAAVRAEMLPKAFQRVLIGSGGGCASNAALCADASLYSQKSTCCKGVCVDIRSNAENCGRCGLRCAAQLMCCGGNCVDPLSDNVHCGECNRSCPSADCHLGLCGYAG</sequence>
<comment type="caution">
    <text evidence="4">The sequence shown here is derived from an EMBL/GenBank/DDBJ whole genome shotgun (WGS) entry which is preliminary data.</text>
</comment>
<dbReference type="PANTHER" id="PTHR33227:SF48">
    <property type="entry name" value="STIGMA-SPECIFIC STIG1-LIKE PROTEIN 4"/>
    <property type="match status" value="1"/>
</dbReference>
<evidence type="ECO:0000313" key="4">
    <source>
        <dbReference type="EMBL" id="KAH7332512.1"/>
    </source>
</evidence>
<feature type="transmembrane region" description="Helical" evidence="3">
    <location>
        <begin position="12"/>
        <end position="37"/>
    </location>
</feature>
<keyword evidence="3" id="KW-1133">Transmembrane helix</keyword>
<organism evidence="4 5">
    <name type="scientific">Ceratopteris richardii</name>
    <name type="common">Triangle waterfern</name>
    <dbReference type="NCBI Taxonomy" id="49495"/>
    <lineage>
        <taxon>Eukaryota</taxon>
        <taxon>Viridiplantae</taxon>
        <taxon>Streptophyta</taxon>
        <taxon>Embryophyta</taxon>
        <taxon>Tracheophyta</taxon>
        <taxon>Polypodiopsida</taxon>
        <taxon>Polypodiidae</taxon>
        <taxon>Polypodiales</taxon>
        <taxon>Pteridineae</taxon>
        <taxon>Pteridaceae</taxon>
        <taxon>Parkerioideae</taxon>
        <taxon>Ceratopteris</taxon>
    </lineage>
</organism>
<evidence type="ECO:0000256" key="1">
    <source>
        <dbReference type="ARBA" id="ARBA00006010"/>
    </source>
</evidence>
<evidence type="ECO:0000313" key="5">
    <source>
        <dbReference type="Proteomes" id="UP000825935"/>
    </source>
</evidence>
<gene>
    <name evidence="4" type="ORF">KP509_20G091900</name>
</gene>
<dbReference type="Pfam" id="PF04885">
    <property type="entry name" value="Stig1"/>
    <property type="match status" value="1"/>
</dbReference>
<name>A0A8T2SJ53_CERRI</name>
<proteinExistence type="inferred from homology"/>
<reference evidence="4" key="1">
    <citation type="submission" date="2021-08" db="EMBL/GenBank/DDBJ databases">
        <title>WGS assembly of Ceratopteris richardii.</title>
        <authorList>
            <person name="Marchant D.B."/>
            <person name="Chen G."/>
            <person name="Jenkins J."/>
            <person name="Shu S."/>
            <person name="Leebens-Mack J."/>
            <person name="Grimwood J."/>
            <person name="Schmutz J."/>
            <person name="Soltis P."/>
            <person name="Soltis D."/>
            <person name="Chen Z.-H."/>
        </authorList>
    </citation>
    <scope>NUCLEOTIDE SEQUENCE</scope>
    <source>
        <strain evidence="4">Whitten #5841</strain>
        <tissue evidence="4">Leaf</tissue>
    </source>
</reference>
<dbReference type="InterPro" id="IPR006969">
    <property type="entry name" value="Stig-like"/>
</dbReference>
<keyword evidence="5" id="KW-1185">Reference proteome</keyword>
<dbReference type="PANTHER" id="PTHR33227">
    <property type="entry name" value="STIGMA-SPECIFIC STIG1-LIKE PROTEIN 3"/>
    <property type="match status" value="1"/>
</dbReference>
<dbReference type="Proteomes" id="UP000825935">
    <property type="component" value="Chromosome 20"/>
</dbReference>
<comment type="similarity">
    <text evidence="1">Belongs to the STIG1 family.</text>
</comment>